<dbReference type="EMBL" id="JACIJS010000006">
    <property type="protein sequence ID" value="MBB5516084.1"/>
    <property type="molecule type" value="Genomic_DNA"/>
</dbReference>
<dbReference type="AlphaFoldDB" id="A0A840X038"/>
<dbReference type="PANTHER" id="PTHR44051">
    <property type="entry name" value="GLUTATHIONE S-TRANSFERASE-RELATED"/>
    <property type="match status" value="1"/>
</dbReference>
<dbReference type="Gene3D" id="3.40.30.10">
    <property type="entry name" value="Glutaredoxin"/>
    <property type="match status" value="1"/>
</dbReference>
<dbReference type="PROSITE" id="PS50404">
    <property type="entry name" value="GST_NTER"/>
    <property type="match status" value="1"/>
</dbReference>
<dbReference type="SUPFAM" id="SSF52833">
    <property type="entry name" value="Thioredoxin-like"/>
    <property type="match status" value="1"/>
</dbReference>
<dbReference type="InterPro" id="IPR010987">
    <property type="entry name" value="Glutathione-S-Trfase_C-like"/>
</dbReference>
<dbReference type="InterPro" id="IPR036249">
    <property type="entry name" value="Thioredoxin-like_sf"/>
</dbReference>
<proteinExistence type="inferred from homology"/>
<name>A0A840X038_9RHOB</name>
<evidence type="ECO:0000259" key="3">
    <source>
        <dbReference type="PROSITE" id="PS50405"/>
    </source>
</evidence>
<dbReference type="Gene3D" id="1.20.1050.10">
    <property type="match status" value="1"/>
</dbReference>
<feature type="domain" description="GST N-terminal" evidence="2">
    <location>
        <begin position="2"/>
        <end position="83"/>
    </location>
</feature>
<accession>A0A840X038</accession>
<dbReference type="PROSITE" id="PS50405">
    <property type="entry name" value="GST_CTER"/>
    <property type="match status" value="1"/>
</dbReference>
<dbReference type="InterPro" id="IPR004046">
    <property type="entry name" value="GST_C"/>
</dbReference>
<dbReference type="InterPro" id="IPR004045">
    <property type="entry name" value="Glutathione_S-Trfase_N"/>
</dbReference>
<dbReference type="CDD" id="cd03056">
    <property type="entry name" value="GST_N_4"/>
    <property type="match status" value="1"/>
</dbReference>
<dbReference type="Proteomes" id="UP000553766">
    <property type="component" value="Unassembled WGS sequence"/>
</dbReference>
<evidence type="ECO:0000259" key="2">
    <source>
        <dbReference type="PROSITE" id="PS50404"/>
    </source>
</evidence>
<dbReference type="EC" id="2.5.1.18" evidence="4"/>
<keyword evidence="5" id="KW-1185">Reference proteome</keyword>
<reference evidence="4 5" key="1">
    <citation type="submission" date="2020-08" db="EMBL/GenBank/DDBJ databases">
        <title>Genomic Encyclopedia of Type Strains, Phase IV (KMG-IV): sequencing the most valuable type-strain genomes for metagenomic binning, comparative biology and taxonomic classification.</title>
        <authorList>
            <person name="Goeker M."/>
        </authorList>
    </citation>
    <scope>NUCLEOTIDE SEQUENCE [LARGE SCALE GENOMIC DNA]</scope>
    <source>
        <strain evidence="4 5">DSM 103377</strain>
    </source>
</reference>
<dbReference type="SUPFAM" id="SSF47616">
    <property type="entry name" value="GST C-terminal domain-like"/>
    <property type="match status" value="1"/>
</dbReference>
<dbReference type="InterPro" id="IPR040079">
    <property type="entry name" value="Glutathione_S-Trfase"/>
</dbReference>
<dbReference type="Pfam" id="PF00043">
    <property type="entry name" value="GST_C"/>
    <property type="match status" value="1"/>
</dbReference>
<gene>
    <name evidence="4" type="ORF">FHS89_002110</name>
</gene>
<dbReference type="SFLD" id="SFLDS00019">
    <property type="entry name" value="Glutathione_Transferase_(cytos"/>
    <property type="match status" value="1"/>
</dbReference>
<organism evidence="4 5">
    <name type="scientific">Rubricella aquisinus</name>
    <dbReference type="NCBI Taxonomy" id="2028108"/>
    <lineage>
        <taxon>Bacteria</taxon>
        <taxon>Pseudomonadati</taxon>
        <taxon>Pseudomonadota</taxon>
        <taxon>Alphaproteobacteria</taxon>
        <taxon>Rhodobacterales</taxon>
        <taxon>Paracoccaceae</taxon>
        <taxon>Rubricella</taxon>
    </lineage>
</organism>
<sequence length="213" mass="23904">MADYTLHCFAQSGNAYKPALMLALTGCNWEAEFVDFFGGAARDPAFLAINEMGEVPVLDHGDVRLTQSGVMLDYIAEQTGQFEAKTDAERREVMRWLLWDNHKGSTQQGMTRFLINFLPEKHRNADVIAFAQGRVVTALKVLERHLAKQDWLAADRPTIADISACGYLYYPEPFGYDAATFPAIAAWLERIKGLPGWQHPYDLMPGHPLEARG</sequence>
<dbReference type="PANTHER" id="PTHR44051:SF2">
    <property type="entry name" value="HYPOTHETICAL GLUTATHIONE S-TRANSFERASE LIKE PROTEIN"/>
    <property type="match status" value="1"/>
</dbReference>
<dbReference type="SFLD" id="SFLDG01150">
    <property type="entry name" value="Main.1:_Beta-like"/>
    <property type="match status" value="1"/>
</dbReference>
<dbReference type="InterPro" id="IPR036282">
    <property type="entry name" value="Glutathione-S-Trfase_C_sf"/>
</dbReference>
<keyword evidence="4" id="KW-0808">Transferase</keyword>
<dbReference type="Pfam" id="PF02798">
    <property type="entry name" value="GST_N"/>
    <property type="match status" value="1"/>
</dbReference>
<dbReference type="SFLD" id="SFLDG00358">
    <property type="entry name" value="Main_(cytGST)"/>
    <property type="match status" value="1"/>
</dbReference>
<evidence type="ECO:0000256" key="1">
    <source>
        <dbReference type="RuleBase" id="RU003494"/>
    </source>
</evidence>
<feature type="domain" description="GST C-terminal" evidence="3">
    <location>
        <begin position="86"/>
        <end position="213"/>
    </location>
</feature>
<evidence type="ECO:0000313" key="5">
    <source>
        <dbReference type="Proteomes" id="UP000553766"/>
    </source>
</evidence>
<comment type="caution">
    <text evidence="4">The sequence shown here is derived from an EMBL/GenBank/DDBJ whole genome shotgun (WGS) entry which is preliminary data.</text>
</comment>
<dbReference type="GO" id="GO:0004364">
    <property type="term" value="F:glutathione transferase activity"/>
    <property type="evidence" value="ECO:0007669"/>
    <property type="project" value="UniProtKB-EC"/>
</dbReference>
<dbReference type="RefSeq" id="WP_184011378.1">
    <property type="nucleotide sequence ID" value="NZ_JACIJS010000006.1"/>
</dbReference>
<evidence type="ECO:0000313" key="4">
    <source>
        <dbReference type="EMBL" id="MBB5516084.1"/>
    </source>
</evidence>
<protein>
    <submittedName>
        <fullName evidence="4">Glutathione S-transferase</fullName>
        <ecNumber evidence="4">2.5.1.18</ecNumber>
    </submittedName>
</protein>
<comment type="similarity">
    <text evidence="1">Belongs to the GST superfamily.</text>
</comment>